<protein>
    <submittedName>
        <fullName evidence="1">Uncharacterized protein</fullName>
    </submittedName>
</protein>
<gene>
    <name evidence="1" type="ORF">L1987_85719</name>
</gene>
<organism evidence="1 2">
    <name type="scientific">Smallanthus sonchifolius</name>
    <dbReference type="NCBI Taxonomy" id="185202"/>
    <lineage>
        <taxon>Eukaryota</taxon>
        <taxon>Viridiplantae</taxon>
        <taxon>Streptophyta</taxon>
        <taxon>Embryophyta</taxon>
        <taxon>Tracheophyta</taxon>
        <taxon>Spermatophyta</taxon>
        <taxon>Magnoliopsida</taxon>
        <taxon>eudicotyledons</taxon>
        <taxon>Gunneridae</taxon>
        <taxon>Pentapetalae</taxon>
        <taxon>asterids</taxon>
        <taxon>campanulids</taxon>
        <taxon>Asterales</taxon>
        <taxon>Asteraceae</taxon>
        <taxon>Asteroideae</taxon>
        <taxon>Heliantheae alliance</taxon>
        <taxon>Millerieae</taxon>
        <taxon>Smallanthus</taxon>
    </lineage>
</organism>
<name>A0ACB8XYI6_9ASTR</name>
<evidence type="ECO:0000313" key="2">
    <source>
        <dbReference type="Proteomes" id="UP001056120"/>
    </source>
</evidence>
<proteinExistence type="predicted"/>
<comment type="caution">
    <text evidence="1">The sequence shown here is derived from an EMBL/GenBank/DDBJ whole genome shotgun (WGS) entry which is preliminary data.</text>
</comment>
<reference evidence="1 2" key="2">
    <citation type="journal article" date="2022" name="Mol. Ecol. Resour.">
        <title>The genomes of chicory, endive, great burdock and yacon provide insights into Asteraceae paleo-polyploidization history and plant inulin production.</title>
        <authorList>
            <person name="Fan W."/>
            <person name="Wang S."/>
            <person name="Wang H."/>
            <person name="Wang A."/>
            <person name="Jiang F."/>
            <person name="Liu H."/>
            <person name="Zhao H."/>
            <person name="Xu D."/>
            <person name="Zhang Y."/>
        </authorList>
    </citation>
    <scope>NUCLEOTIDE SEQUENCE [LARGE SCALE GENOMIC DNA]</scope>
    <source>
        <strain evidence="2">cv. Yunnan</strain>
        <tissue evidence="1">Leaves</tissue>
    </source>
</reference>
<accession>A0ACB8XYI6</accession>
<dbReference type="Proteomes" id="UP001056120">
    <property type="component" value="Linkage Group LG29"/>
</dbReference>
<reference evidence="2" key="1">
    <citation type="journal article" date="2022" name="Mol. Ecol. Resour.">
        <title>The genomes of chicory, endive, great burdock and yacon provide insights into Asteraceae palaeo-polyploidization history and plant inulin production.</title>
        <authorList>
            <person name="Fan W."/>
            <person name="Wang S."/>
            <person name="Wang H."/>
            <person name="Wang A."/>
            <person name="Jiang F."/>
            <person name="Liu H."/>
            <person name="Zhao H."/>
            <person name="Xu D."/>
            <person name="Zhang Y."/>
        </authorList>
    </citation>
    <scope>NUCLEOTIDE SEQUENCE [LARGE SCALE GENOMIC DNA]</scope>
    <source>
        <strain evidence="2">cv. Yunnan</strain>
    </source>
</reference>
<evidence type="ECO:0000313" key="1">
    <source>
        <dbReference type="EMBL" id="KAI3676120.1"/>
    </source>
</evidence>
<dbReference type="EMBL" id="CM042046">
    <property type="protein sequence ID" value="KAI3676120.1"/>
    <property type="molecule type" value="Genomic_DNA"/>
</dbReference>
<keyword evidence="2" id="KW-1185">Reference proteome</keyword>
<sequence length="82" mass="9827">MVEEGDDCQVVTFDLANQEATYQFWYDFRLKSEMKTKVATMDIGFLFFDLENKGRNLVLVLPFTDRWRNWSFFEPTQQIAPF</sequence>